<name>A0A4C1VZ37_EUMVA</name>
<feature type="compositionally biased region" description="Basic and acidic residues" evidence="1">
    <location>
        <begin position="104"/>
        <end position="120"/>
    </location>
</feature>
<evidence type="ECO:0000313" key="2">
    <source>
        <dbReference type="EMBL" id="GBP43582.1"/>
    </source>
</evidence>
<comment type="caution">
    <text evidence="2">The sequence shown here is derived from an EMBL/GenBank/DDBJ whole genome shotgun (WGS) entry which is preliminary data.</text>
</comment>
<protein>
    <submittedName>
        <fullName evidence="2">Uncharacterized protein</fullName>
    </submittedName>
</protein>
<dbReference type="Proteomes" id="UP000299102">
    <property type="component" value="Unassembled WGS sequence"/>
</dbReference>
<evidence type="ECO:0000256" key="1">
    <source>
        <dbReference type="SAM" id="MobiDB-lite"/>
    </source>
</evidence>
<sequence>MAVGILGATPSELFKLIISLMHYNNDITNIYALDSLSRLGTKELSRPLRRGPARAAGYYVICGDGPISENLKAPAGDEVELSVGTPKSFSTVTAVSGSGGSPLRPDRRNSTVRKNYEDHSLAGVTSPSGLSIIRPCRSE</sequence>
<accession>A0A4C1VZ37</accession>
<reference evidence="2 3" key="1">
    <citation type="journal article" date="2019" name="Commun. Biol.">
        <title>The bagworm genome reveals a unique fibroin gene that provides high tensile strength.</title>
        <authorList>
            <person name="Kono N."/>
            <person name="Nakamura H."/>
            <person name="Ohtoshi R."/>
            <person name="Tomita M."/>
            <person name="Numata K."/>
            <person name="Arakawa K."/>
        </authorList>
    </citation>
    <scope>NUCLEOTIDE SEQUENCE [LARGE SCALE GENOMIC DNA]</scope>
</reference>
<feature type="region of interest" description="Disordered" evidence="1">
    <location>
        <begin position="91"/>
        <end position="128"/>
    </location>
</feature>
<evidence type="ECO:0000313" key="3">
    <source>
        <dbReference type="Proteomes" id="UP000299102"/>
    </source>
</evidence>
<dbReference type="EMBL" id="BGZK01000438">
    <property type="protein sequence ID" value="GBP43582.1"/>
    <property type="molecule type" value="Genomic_DNA"/>
</dbReference>
<gene>
    <name evidence="2" type="ORF">EVAR_87499_1</name>
</gene>
<dbReference type="AlphaFoldDB" id="A0A4C1VZ37"/>
<organism evidence="2 3">
    <name type="scientific">Eumeta variegata</name>
    <name type="common">Bagworm moth</name>
    <name type="synonym">Eumeta japonica</name>
    <dbReference type="NCBI Taxonomy" id="151549"/>
    <lineage>
        <taxon>Eukaryota</taxon>
        <taxon>Metazoa</taxon>
        <taxon>Ecdysozoa</taxon>
        <taxon>Arthropoda</taxon>
        <taxon>Hexapoda</taxon>
        <taxon>Insecta</taxon>
        <taxon>Pterygota</taxon>
        <taxon>Neoptera</taxon>
        <taxon>Endopterygota</taxon>
        <taxon>Lepidoptera</taxon>
        <taxon>Glossata</taxon>
        <taxon>Ditrysia</taxon>
        <taxon>Tineoidea</taxon>
        <taxon>Psychidae</taxon>
        <taxon>Oiketicinae</taxon>
        <taxon>Eumeta</taxon>
    </lineage>
</organism>
<proteinExistence type="predicted"/>
<keyword evidence="3" id="KW-1185">Reference proteome</keyword>